<feature type="transmembrane region" description="Helical" evidence="1">
    <location>
        <begin position="261"/>
        <end position="281"/>
    </location>
</feature>
<feature type="transmembrane region" description="Helical" evidence="1">
    <location>
        <begin position="25"/>
        <end position="46"/>
    </location>
</feature>
<evidence type="ECO:0000313" key="3">
    <source>
        <dbReference type="EMBL" id="QDP18481.1"/>
    </source>
</evidence>
<dbReference type="OrthoDB" id="9816314at2"/>
<protein>
    <recommendedName>
        <fullName evidence="2">Inositolphosphotransferase Aur1/Ipt1 domain-containing protein</fullName>
    </recommendedName>
</protein>
<feature type="transmembrane region" description="Helical" evidence="1">
    <location>
        <begin position="131"/>
        <end position="151"/>
    </location>
</feature>
<evidence type="ECO:0000259" key="2">
    <source>
        <dbReference type="Pfam" id="PF14378"/>
    </source>
</evidence>
<feature type="transmembrane region" description="Helical" evidence="1">
    <location>
        <begin position="231"/>
        <end position="254"/>
    </location>
</feature>
<dbReference type="AlphaFoldDB" id="A0A516INJ6"/>
<feature type="domain" description="Inositolphosphotransferase Aur1/Ipt1" evidence="2">
    <location>
        <begin position="126"/>
        <end position="298"/>
    </location>
</feature>
<keyword evidence="1" id="KW-0812">Transmembrane</keyword>
<feature type="transmembrane region" description="Helical" evidence="1">
    <location>
        <begin position="287"/>
        <end position="308"/>
    </location>
</feature>
<dbReference type="EMBL" id="CP041659">
    <property type="protein sequence ID" value="QDP18481.1"/>
    <property type="molecule type" value="Genomic_DNA"/>
</dbReference>
<evidence type="ECO:0000256" key="1">
    <source>
        <dbReference type="SAM" id="Phobius"/>
    </source>
</evidence>
<keyword evidence="1" id="KW-1133">Transmembrane helix</keyword>
<reference evidence="3 4" key="1">
    <citation type="submission" date="2019-07" db="EMBL/GenBank/DDBJ databases">
        <title>Sphingomonas AE3 Genome sequencing and assembly.</title>
        <authorList>
            <person name="Kim H."/>
        </authorList>
    </citation>
    <scope>NUCLEOTIDE SEQUENCE [LARGE SCALE GENOMIC DNA]</scope>
    <source>
        <strain evidence="3 4">AE3</strain>
    </source>
</reference>
<feature type="transmembrane region" description="Helical" evidence="1">
    <location>
        <begin position="67"/>
        <end position="88"/>
    </location>
</feature>
<proteinExistence type="predicted"/>
<dbReference type="Pfam" id="PF14378">
    <property type="entry name" value="PAP2_3"/>
    <property type="match status" value="1"/>
</dbReference>
<dbReference type="InterPro" id="IPR026841">
    <property type="entry name" value="Aur1/Ipt1"/>
</dbReference>
<sequence length="342" mass="36727">MTMLSAASATYLLGGPSFLPLVDNYVLASCAACLTAALTFVFIDVAKMALVRADYPLRKAWGNLKPRLPMLAVPALIMPLFLSGYTAAKSAIFPLAGFRFDLLFAEMDSAIFRTDPWRLTHALLGPLATEAIAFLYATAWFTLLAYTKAFVALYASPRVATRYFTAALLTWFIGGFALAYSFSAAGPIFTEYNGLEHRFAELKLALLQTAGPDSHFVIGPAYLDDSMTSGAAYQGAGISAMPSMHIAACTLYCLLAKGTRWFFPALAYLLVIIIGSVHSGFHYAVDAPVAVIVAILCWKAAAPIASLANEGREIRDEFAQGNAATAVVAPAEFHRESPKFGS</sequence>
<name>A0A516INJ6_9SPHN</name>
<gene>
    <name evidence="3" type="ORF">FMM02_00015</name>
</gene>
<dbReference type="KEGG" id="sxa:FMM02_00015"/>
<dbReference type="Proteomes" id="UP000321857">
    <property type="component" value="Chromosome"/>
</dbReference>
<accession>A0A516INJ6</accession>
<keyword evidence="4" id="KW-1185">Reference proteome</keyword>
<feature type="transmembrane region" description="Helical" evidence="1">
    <location>
        <begin position="163"/>
        <end position="182"/>
    </location>
</feature>
<keyword evidence="1" id="KW-0472">Membrane</keyword>
<dbReference type="GO" id="GO:0016020">
    <property type="term" value="C:membrane"/>
    <property type="evidence" value="ECO:0007669"/>
    <property type="project" value="UniProtKB-SubCell"/>
</dbReference>
<evidence type="ECO:0000313" key="4">
    <source>
        <dbReference type="Proteomes" id="UP000321857"/>
    </source>
</evidence>
<organism evidence="3 4">
    <name type="scientific">Sphingomonas xanthus</name>
    <dbReference type="NCBI Taxonomy" id="2594473"/>
    <lineage>
        <taxon>Bacteria</taxon>
        <taxon>Pseudomonadati</taxon>
        <taxon>Pseudomonadota</taxon>
        <taxon>Alphaproteobacteria</taxon>
        <taxon>Sphingomonadales</taxon>
        <taxon>Sphingomonadaceae</taxon>
        <taxon>Sphingomonas</taxon>
    </lineage>
</organism>